<dbReference type="Pfam" id="PF10055">
    <property type="entry name" value="DUF2292"/>
    <property type="match status" value="1"/>
</dbReference>
<comment type="caution">
    <text evidence="1">The sequence shown here is derived from an EMBL/GenBank/DDBJ whole genome shotgun (WGS) entry which is preliminary data.</text>
</comment>
<protein>
    <recommendedName>
        <fullName evidence="3">DUF2292 domain-containing protein</fullName>
    </recommendedName>
</protein>
<evidence type="ECO:0008006" key="3">
    <source>
        <dbReference type="Google" id="ProtNLM"/>
    </source>
</evidence>
<accession>A0ABV2K3G1</accession>
<dbReference type="Proteomes" id="UP001549104">
    <property type="component" value="Unassembled WGS sequence"/>
</dbReference>
<proteinExistence type="predicted"/>
<dbReference type="InterPro" id="IPR018743">
    <property type="entry name" value="DUF2292"/>
</dbReference>
<dbReference type="RefSeq" id="WP_082786694.1">
    <property type="nucleotide sequence ID" value="NZ_CP014616.1"/>
</dbReference>
<evidence type="ECO:0000313" key="1">
    <source>
        <dbReference type="EMBL" id="MET3655617.1"/>
    </source>
</evidence>
<dbReference type="EMBL" id="JBEPME010000001">
    <property type="protein sequence ID" value="MET3655617.1"/>
    <property type="molecule type" value="Genomic_DNA"/>
</dbReference>
<gene>
    <name evidence="1" type="ORF">ABIC55_000701</name>
</gene>
<keyword evidence="2" id="KW-1185">Reference proteome</keyword>
<evidence type="ECO:0000313" key="2">
    <source>
        <dbReference type="Proteomes" id="UP001549104"/>
    </source>
</evidence>
<reference evidence="1 2" key="1">
    <citation type="submission" date="2024-06" db="EMBL/GenBank/DDBJ databases">
        <title>Sorghum-associated microbial communities from plants grown in Nebraska, USA.</title>
        <authorList>
            <person name="Schachtman D."/>
        </authorList>
    </citation>
    <scope>NUCLEOTIDE SEQUENCE [LARGE SCALE GENOMIC DNA]</scope>
    <source>
        <strain evidence="1 2">1288</strain>
    </source>
</reference>
<organism evidence="1 2">
    <name type="scientific">Sporosarcina psychrophila</name>
    <name type="common">Bacillus psychrophilus</name>
    <dbReference type="NCBI Taxonomy" id="1476"/>
    <lineage>
        <taxon>Bacteria</taxon>
        <taxon>Bacillati</taxon>
        <taxon>Bacillota</taxon>
        <taxon>Bacilli</taxon>
        <taxon>Bacillales</taxon>
        <taxon>Caryophanaceae</taxon>
        <taxon>Sporosarcina</taxon>
    </lineage>
</organism>
<name>A0ABV2K3G1_SPOPS</name>
<sequence>MVEKQIDEQWIECIVLSVKEIKCGSVEIVIHDSQIKHIDRLEKRRFSLKSQQLEQ</sequence>